<sequence>MNKNEFKKETKDKIIELSEAINEETLEYSHIIDEYRRIIDSFNLF</sequence>
<name>A0A366MBW0_9EURY</name>
<protein>
    <submittedName>
        <fullName evidence="1">Uncharacterized protein</fullName>
    </submittedName>
</protein>
<evidence type="ECO:0000313" key="1">
    <source>
        <dbReference type="EMBL" id="RBQ23721.1"/>
    </source>
</evidence>
<accession>A0A366MBW0</accession>
<keyword evidence="2" id="KW-1185">Reference proteome</keyword>
<evidence type="ECO:0000313" key="2">
    <source>
        <dbReference type="Proteomes" id="UP000253099"/>
    </source>
</evidence>
<proteinExistence type="predicted"/>
<gene>
    <name evidence="1" type="ORF">ALNOE001_07920</name>
</gene>
<organism evidence="1 2">
    <name type="scientific">Candidatus Methanobinarius endosymbioticus</name>
    <dbReference type="NCBI Taxonomy" id="2006182"/>
    <lineage>
        <taxon>Archaea</taxon>
        <taxon>Methanobacteriati</taxon>
        <taxon>Methanobacteriota</taxon>
        <taxon>Methanomada group</taxon>
        <taxon>Methanobacteria</taxon>
        <taxon>Methanobacteriales</taxon>
        <taxon>Methanobacteriaceae</taxon>
        <taxon>Candidatus Methanobinarius</taxon>
    </lineage>
</organism>
<dbReference type="EMBL" id="NIZT01000020">
    <property type="protein sequence ID" value="RBQ23721.1"/>
    <property type="molecule type" value="Genomic_DNA"/>
</dbReference>
<comment type="caution">
    <text evidence="1">The sequence shown here is derived from an EMBL/GenBank/DDBJ whole genome shotgun (WGS) entry which is preliminary data.</text>
</comment>
<dbReference type="Proteomes" id="UP000253099">
    <property type="component" value="Unassembled WGS sequence"/>
</dbReference>
<reference evidence="1 2" key="1">
    <citation type="submission" date="2018-06" db="EMBL/GenBank/DDBJ databases">
        <title>Genomic insight into two independent archaeal endosymbiosis events.</title>
        <authorList>
            <person name="Lind A.E."/>
            <person name="Lewis W.H."/>
            <person name="Spang A."/>
            <person name="Guy L."/>
            <person name="Embley M.T."/>
            <person name="Ettema T.J.G."/>
        </authorList>
    </citation>
    <scope>NUCLEOTIDE SEQUENCE [LARGE SCALE GENOMIC DNA]</scope>
    <source>
        <strain evidence="1">NOE</strain>
    </source>
</reference>
<dbReference type="AlphaFoldDB" id="A0A366MBW0"/>